<evidence type="ECO:0000259" key="1">
    <source>
        <dbReference type="Pfam" id="PF00005"/>
    </source>
</evidence>
<dbReference type="InParanoid" id="B9TC70"/>
<dbReference type="InterPro" id="IPR039421">
    <property type="entry name" value="Type_1_exporter"/>
</dbReference>
<dbReference type="InterPro" id="IPR003439">
    <property type="entry name" value="ABC_transporter-like_ATP-bd"/>
</dbReference>
<protein>
    <submittedName>
        <fullName evidence="2">Abc transporter, putative</fullName>
        <ecNumber evidence="2">3.6.3.43</ecNumber>
    </submittedName>
</protein>
<sequence length="151" mass="16614">MGACPLRVPTVDGAPDQRLRDPLRRRAGSVRTGIDDIDLALVDPAWLRRQVGVVLQENLLFNRTIRENIALTDPRVSLDVAMRVAKLAGAYGFICELPQACETVVEEHGGNLSGGQCQRIAIARALLTNPRILIFDEPTSALDFETERVIL</sequence>
<dbReference type="eggNOG" id="KOG0055">
    <property type="taxonomic scope" value="Eukaryota"/>
</dbReference>
<name>B9TC70_RICCO</name>
<keyword evidence="2" id="KW-0378">Hydrolase</keyword>
<dbReference type="AlphaFoldDB" id="B9TC70"/>
<dbReference type="SUPFAM" id="SSF52540">
    <property type="entry name" value="P-loop containing nucleoside triphosphate hydrolases"/>
    <property type="match status" value="1"/>
</dbReference>
<keyword evidence="3" id="KW-1185">Reference proteome</keyword>
<evidence type="ECO:0000313" key="2">
    <source>
        <dbReference type="EMBL" id="EEF26543.1"/>
    </source>
</evidence>
<dbReference type="Pfam" id="PF00005">
    <property type="entry name" value="ABC_tran"/>
    <property type="match status" value="1"/>
</dbReference>
<accession>B9TC70</accession>
<dbReference type="GO" id="GO:0005524">
    <property type="term" value="F:ATP binding"/>
    <property type="evidence" value="ECO:0007669"/>
    <property type="project" value="InterPro"/>
</dbReference>
<dbReference type="InterPro" id="IPR027417">
    <property type="entry name" value="P-loop_NTPase"/>
</dbReference>
<dbReference type="PANTHER" id="PTHR24221:SF647">
    <property type="entry name" value="BLL6336 PROTEIN"/>
    <property type="match status" value="1"/>
</dbReference>
<dbReference type="Proteomes" id="UP000008311">
    <property type="component" value="Unassembled WGS sequence"/>
</dbReference>
<dbReference type="GO" id="GO:0016887">
    <property type="term" value="F:ATP hydrolysis activity"/>
    <property type="evidence" value="ECO:0007669"/>
    <property type="project" value="InterPro"/>
</dbReference>
<reference evidence="3" key="1">
    <citation type="journal article" date="2010" name="Nat. Biotechnol.">
        <title>Draft genome sequence of the oilseed species Ricinus communis.</title>
        <authorList>
            <person name="Chan A.P."/>
            <person name="Crabtree J."/>
            <person name="Zhao Q."/>
            <person name="Lorenzi H."/>
            <person name="Orvis J."/>
            <person name="Puiu D."/>
            <person name="Melake-Berhan A."/>
            <person name="Jones K.M."/>
            <person name="Redman J."/>
            <person name="Chen G."/>
            <person name="Cahoon E.B."/>
            <person name="Gedil M."/>
            <person name="Stanke M."/>
            <person name="Haas B.J."/>
            <person name="Wortman J.R."/>
            <person name="Fraser-Liggett C.M."/>
            <person name="Ravel J."/>
            <person name="Rabinowicz P.D."/>
        </authorList>
    </citation>
    <scope>NUCLEOTIDE SEQUENCE [LARGE SCALE GENOMIC DNA]</scope>
    <source>
        <strain evidence="3">cv. Hale</strain>
    </source>
</reference>
<dbReference type="PANTHER" id="PTHR24221">
    <property type="entry name" value="ATP-BINDING CASSETTE SUB-FAMILY B"/>
    <property type="match status" value="1"/>
</dbReference>
<dbReference type="Gene3D" id="3.40.50.300">
    <property type="entry name" value="P-loop containing nucleotide triphosphate hydrolases"/>
    <property type="match status" value="1"/>
</dbReference>
<feature type="domain" description="ABC transporter" evidence="1">
    <location>
        <begin position="35"/>
        <end position="140"/>
    </location>
</feature>
<proteinExistence type="predicted"/>
<dbReference type="EC" id="3.6.3.43" evidence="2"/>
<organism evidence="2 3">
    <name type="scientific">Ricinus communis</name>
    <name type="common">Castor bean</name>
    <dbReference type="NCBI Taxonomy" id="3988"/>
    <lineage>
        <taxon>Eukaryota</taxon>
        <taxon>Viridiplantae</taxon>
        <taxon>Streptophyta</taxon>
        <taxon>Embryophyta</taxon>
        <taxon>Tracheophyta</taxon>
        <taxon>Spermatophyta</taxon>
        <taxon>Magnoliopsida</taxon>
        <taxon>eudicotyledons</taxon>
        <taxon>Gunneridae</taxon>
        <taxon>Pentapetalae</taxon>
        <taxon>rosids</taxon>
        <taxon>fabids</taxon>
        <taxon>Malpighiales</taxon>
        <taxon>Euphorbiaceae</taxon>
        <taxon>Acalyphoideae</taxon>
        <taxon>Acalypheae</taxon>
        <taxon>Ricinus</taxon>
    </lineage>
</organism>
<gene>
    <name evidence="2" type="ORF">RCOM_0346230</name>
</gene>
<evidence type="ECO:0000313" key="3">
    <source>
        <dbReference type="Proteomes" id="UP000008311"/>
    </source>
</evidence>
<dbReference type="EMBL" id="EQ977061">
    <property type="protein sequence ID" value="EEF26543.1"/>
    <property type="molecule type" value="Genomic_DNA"/>
</dbReference>